<dbReference type="RefSeq" id="WP_119765416.1">
    <property type="nucleotide sequence ID" value="NZ_QYUM01000004.1"/>
</dbReference>
<evidence type="ECO:0000256" key="1">
    <source>
        <dbReference type="SAM" id="MobiDB-lite"/>
    </source>
</evidence>
<dbReference type="InterPro" id="IPR008571">
    <property type="entry name" value="HerA-like"/>
</dbReference>
<comment type="caution">
    <text evidence="3">The sequence shown here is derived from an EMBL/GenBank/DDBJ whole genome shotgun (WGS) entry which is preliminary data.</text>
</comment>
<dbReference type="EMBL" id="QYUM01000004">
    <property type="protein sequence ID" value="RJF86060.1"/>
    <property type="molecule type" value="Genomic_DNA"/>
</dbReference>
<dbReference type="Pfam" id="PF01935">
    <property type="entry name" value="DUF87"/>
    <property type="match status" value="1"/>
</dbReference>
<sequence>MTDYAGIQGYGNGAERHTPTLVSEPAETGLAATGLYESVEIGKVLEVGGSGARIELDAAMLRKLADNEDPSIAMAGQVGSQIKMKVNNQWLISNVKSLRLASADSDLIIADIDFLGEGNEARLTGRITHFRRGITRYPVPGCRIHPVSSDDMKQMYAAEDRPHIEVGTVYPTKDIRGALFVDAMLGKHFALLGSTGTGKSTSAALILHRICDMAPEGHIVMIDPHGEYSAAFKTNGAIYDVNNLAMPYWLMNFEEHCEVFITSMGNDGQLDRDILAKCLLAARAKNRAAEGITKLTVDSPIPYLLSDLTGIIQNEMGKLDRAGESAPYMRLKTKIDEIKADPRYSFMFSGMLVADSMANFLGRIFRLPSDGKPISIIDVSGVPSEITSVVVAVLSRMVFDYAIWSRNEPQRPILLVCEEAHRYVPSDRVTTGSSVRKILERIAKEGRKYGVSLGLITQRPSDLAEGVLSQCGTIIAMRLNNERDQAFVKAAMPEGAKGFLDSIPALRNREAIICGEGVAIPIRVALDTLEEVRRPASSDPVFTDLWRETGGEEEILGRVIKRWRSQGR</sequence>
<proteinExistence type="predicted"/>
<reference evidence="3 4" key="1">
    <citation type="submission" date="2018-09" db="EMBL/GenBank/DDBJ databases">
        <authorList>
            <person name="Zhu H."/>
        </authorList>
    </citation>
    <scope>NUCLEOTIDE SEQUENCE [LARGE SCALE GENOMIC DNA]</scope>
    <source>
        <strain evidence="3 4">K2R01-6</strain>
    </source>
</reference>
<dbReference type="OrthoDB" id="9806951at2"/>
<protein>
    <submittedName>
        <fullName evidence="3">DUF87 domain-containing protein</fullName>
    </submittedName>
</protein>
<dbReference type="CDD" id="cd01127">
    <property type="entry name" value="TrwB_TraG_TraD_VirD4"/>
    <property type="match status" value="1"/>
</dbReference>
<name>A0A418W7U1_9SPHN</name>
<dbReference type="Gene3D" id="3.40.50.300">
    <property type="entry name" value="P-loop containing nucleotide triphosphate hydrolases"/>
    <property type="match status" value="2"/>
</dbReference>
<organism evidence="3 4">
    <name type="scientific">Sphingomonas cavernae</name>
    <dbReference type="NCBI Taxonomy" id="2320861"/>
    <lineage>
        <taxon>Bacteria</taxon>
        <taxon>Pseudomonadati</taxon>
        <taxon>Pseudomonadota</taxon>
        <taxon>Alphaproteobacteria</taxon>
        <taxon>Sphingomonadales</taxon>
        <taxon>Sphingomonadaceae</taxon>
        <taxon>Sphingomonas</taxon>
    </lineage>
</organism>
<dbReference type="InterPro" id="IPR027417">
    <property type="entry name" value="P-loop_NTPase"/>
</dbReference>
<feature type="region of interest" description="Disordered" evidence="1">
    <location>
        <begin position="1"/>
        <end position="22"/>
    </location>
</feature>
<gene>
    <name evidence="3" type="ORF">D3876_19735</name>
</gene>
<dbReference type="AlphaFoldDB" id="A0A418W7U1"/>
<dbReference type="PANTHER" id="PTHR42957">
    <property type="entry name" value="HELICASE MJ1565-RELATED"/>
    <property type="match status" value="1"/>
</dbReference>
<evidence type="ECO:0000259" key="2">
    <source>
        <dbReference type="Pfam" id="PF01935"/>
    </source>
</evidence>
<dbReference type="SUPFAM" id="SSF52540">
    <property type="entry name" value="P-loop containing nucleoside triphosphate hydrolases"/>
    <property type="match status" value="1"/>
</dbReference>
<evidence type="ECO:0000313" key="3">
    <source>
        <dbReference type="EMBL" id="RJF86060.1"/>
    </source>
</evidence>
<dbReference type="PANTHER" id="PTHR42957:SF1">
    <property type="entry name" value="HELICASE MJ1565-RELATED"/>
    <property type="match status" value="1"/>
</dbReference>
<accession>A0A418W7U1</accession>
<dbReference type="Proteomes" id="UP000286100">
    <property type="component" value="Unassembled WGS sequence"/>
</dbReference>
<keyword evidence="4" id="KW-1185">Reference proteome</keyword>
<feature type="domain" description="Helicase HerA central" evidence="2">
    <location>
        <begin position="164"/>
        <end position="398"/>
    </location>
</feature>
<dbReference type="InterPro" id="IPR002789">
    <property type="entry name" value="HerA_central"/>
</dbReference>
<evidence type="ECO:0000313" key="4">
    <source>
        <dbReference type="Proteomes" id="UP000286100"/>
    </source>
</evidence>